<reference evidence="4 5" key="1">
    <citation type="submission" date="2019-09" db="EMBL/GenBank/DDBJ databases">
        <title>The hologenome of the rock-dwelling lichen Lasallia pustulata.</title>
        <authorList>
            <person name="Greshake Tzovaras B."/>
            <person name="Segers F."/>
            <person name="Bicker A."/>
            <person name="Dal Grande F."/>
            <person name="Otte J."/>
            <person name="Hankeln T."/>
            <person name="Schmitt I."/>
            <person name="Ebersberger I."/>
        </authorList>
    </citation>
    <scope>NUCLEOTIDE SEQUENCE [LARGE SCALE GENOMIC DNA]</scope>
    <source>
        <strain evidence="4">A1-1</strain>
    </source>
</reference>
<dbReference type="InterPro" id="IPR002110">
    <property type="entry name" value="Ankyrin_rpt"/>
</dbReference>
<gene>
    <name evidence="4" type="ORF">FRX48_01273</name>
</gene>
<feature type="region of interest" description="Disordered" evidence="2">
    <location>
        <begin position="40"/>
        <end position="87"/>
    </location>
</feature>
<evidence type="ECO:0000256" key="1">
    <source>
        <dbReference type="ARBA" id="ARBA00022737"/>
    </source>
</evidence>
<dbReference type="InterPro" id="IPR056884">
    <property type="entry name" value="NPHP3-like_N"/>
</dbReference>
<feature type="domain" description="Nephrocystin 3-like N-terminal" evidence="3">
    <location>
        <begin position="359"/>
        <end position="530"/>
    </location>
</feature>
<dbReference type="InterPro" id="IPR029058">
    <property type="entry name" value="AB_hydrolase_fold"/>
</dbReference>
<dbReference type="Pfam" id="PF00023">
    <property type="entry name" value="Ank"/>
    <property type="match status" value="1"/>
</dbReference>
<dbReference type="Gene3D" id="1.25.40.20">
    <property type="entry name" value="Ankyrin repeat-containing domain"/>
    <property type="match status" value="1"/>
</dbReference>
<feature type="compositionally biased region" description="Basic and acidic residues" evidence="2">
    <location>
        <begin position="701"/>
        <end position="710"/>
    </location>
</feature>
<dbReference type="SUPFAM" id="SSF48403">
    <property type="entry name" value="Ankyrin repeat"/>
    <property type="match status" value="1"/>
</dbReference>
<proteinExistence type="predicted"/>
<dbReference type="InterPro" id="IPR027417">
    <property type="entry name" value="P-loop_NTPase"/>
</dbReference>
<dbReference type="Pfam" id="PF24883">
    <property type="entry name" value="NPHP3_N"/>
    <property type="match status" value="1"/>
</dbReference>
<evidence type="ECO:0000313" key="4">
    <source>
        <dbReference type="EMBL" id="KAA6414524.1"/>
    </source>
</evidence>
<protein>
    <recommendedName>
        <fullName evidence="3">Nephrocystin 3-like N-terminal domain-containing protein</fullName>
    </recommendedName>
</protein>
<comment type="caution">
    <text evidence="4">The sequence shown here is derived from an EMBL/GenBank/DDBJ whole genome shotgun (WGS) entry which is preliminary data.</text>
</comment>
<evidence type="ECO:0000313" key="5">
    <source>
        <dbReference type="Proteomes" id="UP000324767"/>
    </source>
</evidence>
<dbReference type="PANTHER" id="PTHR10039">
    <property type="entry name" value="AMELOGENIN"/>
    <property type="match status" value="1"/>
</dbReference>
<keyword evidence="1" id="KW-0677">Repeat</keyword>
<evidence type="ECO:0000259" key="3">
    <source>
        <dbReference type="Pfam" id="PF24883"/>
    </source>
</evidence>
<dbReference type="PANTHER" id="PTHR10039:SF5">
    <property type="entry name" value="NACHT DOMAIN-CONTAINING PROTEIN"/>
    <property type="match status" value="1"/>
</dbReference>
<feature type="compositionally biased region" description="Polar residues" evidence="2">
    <location>
        <begin position="62"/>
        <end position="72"/>
    </location>
</feature>
<dbReference type="InterPro" id="IPR036770">
    <property type="entry name" value="Ankyrin_rpt-contain_sf"/>
</dbReference>
<dbReference type="EMBL" id="VXIT01000002">
    <property type="protein sequence ID" value="KAA6414524.1"/>
    <property type="molecule type" value="Genomic_DNA"/>
</dbReference>
<sequence length="1101" mass="124480">MSRHGLDEVYTPPAGVRAVAHVVLVHGLFGHPRKTWTGRITRSRTTRFSSSRATSPSHTSTILEDTLSTNGGETAHTAHGNNEQVETDPDSVFWPQALLPSVIPDARIFTWGYDADIDGFLSTASQNTVHQHAINLLSDLADLRRSVEDKETPIIFLVHSLGGIIVKDALNESSQTEGTRLKEIAPATYAVCFLGTPHRGSSSASIGKLAYQIKVVATKRPNLKLLQALEKNSETLDRVGDSFRQTLLKQKIYIYSFREEKETRKYLVFSSIIVNADSAKIGDATEDVGSIPANHSHISKFATKSDIGFKRVSSQLRRWIEGIRSREPDMTQDRRDCLASLDNIETRSRFDDVVTSYNGTFHWLFDTAVVDFQKWLEDNQNNMGPIFWIQGKPGSGKSTLMKFAMRNNRTSTLLCQEGHWILTGFFFHDRGSDVQKSLSGMLQEILHQIMQQDDRFIAIILPFFGKLVRDQRTKSPIWDKKTLEAALTEITKQRDFSISLCLFLDALDEHTGDNSQLANLIFKLTSNADNDRVRLKNDIQKYTTSRLRQSLGAKAFTQSGNSLQWIEALAEQVTEKAQGVFIWVRLVVDRLEKGVRDGTPFSTLKEVVLEMPQELEDLYRHTLRRIEPEYANEAYIMLQIALCTLSPLCLQMFFKCVSYAKERVISDDQDQYSMTRHLVSRTGGLLEIVSRPMESSDFEGEVSRSEHEGSSEQAGSLGHGGSAAAQNQEFEQEAVVVWDTRPDIVMTVQFIHQTVKDFVRENRSDLGLRIRGIRRRNGYFYLLQSGIGFLAAGVKYDISIHIFEYASLAEKLLISLADEVDFQGELNRLVTSSHEMSTGWALRTWISMKHSPTFHILLILAMTRPQDVLTCLAVAAGLYRYVTHQISFSSQYWERTDMIMSSSPSLLQIAAVGDSIVLGRWDRLAMVKLLLSVDVPVDQQNFVAVFFDTPPNLLPHARTTLYWILNKRERLDVEIPENPPERLSIVRLLLENGANPNIILLKDTPNGLLRETALQHCVRSESEEMVRLFLQHGADPAPLNGWLPMNPFNRDFEMRRILEEHGCNYINPAGLYNDQRMIAAVGMMPAAITGLSIQERWVNNH</sequence>
<feature type="compositionally biased region" description="Low complexity" evidence="2">
    <location>
        <begin position="46"/>
        <end position="61"/>
    </location>
</feature>
<feature type="region of interest" description="Disordered" evidence="2">
    <location>
        <begin position="693"/>
        <end position="722"/>
    </location>
</feature>
<accession>A0A5M8Q0M0</accession>
<dbReference type="SUPFAM" id="SSF53474">
    <property type="entry name" value="alpha/beta-Hydrolases"/>
    <property type="match status" value="1"/>
</dbReference>
<organism evidence="4 5">
    <name type="scientific">Lasallia pustulata</name>
    <dbReference type="NCBI Taxonomy" id="136370"/>
    <lineage>
        <taxon>Eukaryota</taxon>
        <taxon>Fungi</taxon>
        <taxon>Dikarya</taxon>
        <taxon>Ascomycota</taxon>
        <taxon>Pezizomycotina</taxon>
        <taxon>Lecanoromycetes</taxon>
        <taxon>OSLEUM clade</taxon>
        <taxon>Umbilicariomycetidae</taxon>
        <taxon>Umbilicariales</taxon>
        <taxon>Umbilicariaceae</taxon>
        <taxon>Lasallia</taxon>
    </lineage>
</organism>
<dbReference type="Proteomes" id="UP000324767">
    <property type="component" value="Unassembled WGS sequence"/>
</dbReference>
<evidence type="ECO:0000256" key="2">
    <source>
        <dbReference type="SAM" id="MobiDB-lite"/>
    </source>
</evidence>
<dbReference type="AlphaFoldDB" id="A0A5M8Q0M0"/>
<dbReference type="SMART" id="SM00248">
    <property type="entry name" value="ANK"/>
    <property type="match status" value="2"/>
</dbReference>
<name>A0A5M8Q0M0_9LECA</name>
<dbReference type="Gene3D" id="3.40.50.1820">
    <property type="entry name" value="alpha/beta hydrolase"/>
    <property type="match status" value="1"/>
</dbReference>
<dbReference type="SUPFAM" id="SSF52540">
    <property type="entry name" value="P-loop containing nucleoside triphosphate hydrolases"/>
    <property type="match status" value="1"/>
</dbReference>
<dbReference type="OrthoDB" id="1658288at2759"/>
<dbReference type="Gene3D" id="3.40.50.300">
    <property type="entry name" value="P-loop containing nucleotide triphosphate hydrolases"/>
    <property type="match status" value="1"/>
</dbReference>